<evidence type="ECO:0000256" key="7">
    <source>
        <dbReference type="ARBA" id="ARBA00023136"/>
    </source>
</evidence>
<dbReference type="Pfam" id="PF00507">
    <property type="entry name" value="Oxidored_q4"/>
    <property type="match status" value="1"/>
</dbReference>
<organism evidence="10">
    <name type="scientific">Hypothenemus sp. BMNH 1040235</name>
    <dbReference type="NCBI Taxonomy" id="1903787"/>
    <lineage>
        <taxon>Eukaryota</taxon>
        <taxon>Metazoa</taxon>
        <taxon>Ecdysozoa</taxon>
        <taxon>Arthropoda</taxon>
        <taxon>Hexapoda</taxon>
        <taxon>Insecta</taxon>
        <taxon>Pterygota</taxon>
        <taxon>Neoptera</taxon>
        <taxon>Endopterygota</taxon>
        <taxon>Coleoptera</taxon>
        <taxon>Polyphaga</taxon>
        <taxon>Cucujiformia</taxon>
        <taxon>Curculionidae</taxon>
        <taxon>Scolytinae</taxon>
        <taxon>Hypothenemus</taxon>
    </lineage>
</organism>
<protein>
    <recommendedName>
        <fullName evidence="3 9">NADH-ubiquinone oxidoreductase chain 3</fullName>
        <ecNumber evidence="9">7.1.1.2</ecNumber>
    </recommendedName>
</protein>
<keyword evidence="9" id="KW-1278">Translocase</keyword>
<reference evidence="10" key="1">
    <citation type="submission" date="2016-04" db="EMBL/GenBank/DDBJ databases">
        <title>Mitochondria of Scolytid beetles.</title>
        <authorList>
            <person name="Miller K."/>
            <person name="Linard B."/>
            <person name="Vogler A.P."/>
        </authorList>
    </citation>
    <scope>NUCLEOTIDE SEQUENCE</scope>
</reference>
<sequence length="115" mass="13085">MLLTLMLTATLIIMLLMIVLNICSKKMINDREKASPFECGFDPKNFARMPFSIHFFLIAIIFIIFDIELTLLLPLVMIMKTSSPIILATCSLSFIMTIMLGLIHEMNQGSLNWTI</sequence>
<evidence type="ECO:0000256" key="8">
    <source>
        <dbReference type="ARBA" id="ARBA00049551"/>
    </source>
</evidence>
<dbReference type="GO" id="GO:0030964">
    <property type="term" value="C:NADH dehydrogenase complex"/>
    <property type="evidence" value="ECO:0007669"/>
    <property type="project" value="TreeGrafter"/>
</dbReference>
<keyword evidence="9" id="KW-0249">Electron transport</keyword>
<feature type="transmembrane region" description="Helical" evidence="9">
    <location>
        <begin position="85"/>
        <end position="103"/>
    </location>
</feature>
<comment type="similarity">
    <text evidence="2 9">Belongs to the complex I subunit 3 family.</text>
</comment>
<keyword evidence="9" id="KW-0830">Ubiquinone</keyword>
<accession>A0A343A621</accession>
<keyword evidence="9 10" id="KW-0496">Mitochondrion</keyword>
<dbReference type="PANTHER" id="PTHR11058:SF9">
    <property type="entry name" value="NADH-UBIQUINONE OXIDOREDUCTASE CHAIN 3"/>
    <property type="match status" value="1"/>
</dbReference>
<dbReference type="EMBL" id="KX035186">
    <property type="protein sequence ID" value="AOY40000.1"/>
    <property type="molecule type" value="Genomic_DNA"/>
</dbReference>
<feature type="transmembrane region" description="Helical" evidence="9">
    <location>
        <begin position="6"/>
        <end position="23"/>
    </location>
</feature>
<dbReference type="AlphaFoldDB" id="A0A343A621"/>
<dbReference type="GO" id="GO:0031966">
    <property type="term" value="C:mitochondrial membrane"/>
    <property type="evidence" value="ECO:0007669"/>
    <property type="project" value="UniProtKB-SubCell"/>
</dbReference>
<evidence type="ECO:0000256" key="4">
    <source>
        <dbReference type="ARBA" id="ARBA00022448"/>
    </source>
</evidence>
<geneLocation type="mitochondrion" evidence="10"/>
<dbReference type="InterPro" id="IPR000440">
    <property type="entry name" value="NADH_UbQ/plastoQ_OxRdtase_su3"/>
</dbReference>
<dbReference type="InterPro" id="IPR038430">
    <property type="entry name" value="NDAH_ubi_oxred_su3_sf"/>
</dbReference>
<comment type="subcellular location">
    <subcellularLocation>
        <location evidence="1">Membrane</location>
    </subcellularLocation>
    <subcellularLocation>
        <location evidence="9">Mitochondrion membrane</location>
        <topology evidence="9">Multi-pass membrane protein</topology>
    </subcellularLocation>
</comment>
<keyword evidence="9" id="KW-0520">NAD</keyword>
<feature type="transmembrane region" description="Helical" evidence="9">
    <location>
        <begin position="53"/>
        <end position="79"/>
    </location>
</feature>
<keyword evidence="9" id="KW-0679">Respiratory chain</keyword>
<evidence type="ECO:0000256" key="2">
    <source>
        <dbReference type="ARBA" id="ARBA00008472"/>
    </source>
</evidence>
<evidence type="ECO:0000313" key="10">
    <source>
        <dbReference type="EMBL" id="AOY40000.1"/>
    </source>
</evidence>
<keyword evidence="7 9" id="KW-0472">Membrane</keyword>
<evidence type="ECO:0000256" key="1">
    <source>
        <dbReference type="ARBA" id="ARBA00004370"/>
    </source>
</evidence>
<proteinExistence type="inferred from homology"/>
<dbReference type="EC" id="7.1.1.2" evidence="9"/>
<dbReference type="GO" id="GO:0008137">
    <property type="term" value="F:NADH dehydrogenase (ubiquinone) activity"/>
    <property type="evidence" value="ECO:0007669"/>
    <property type="project" value="UniProtKB-UniRule"/>
</dbReference>
<dbReference type="Gene3D" id="1.20.58.1610">
    <property type="entry name" value="NADH:ubiquinone/plastoquinone oxidoreductase, chain 3"/>
    <property type="match status" value="1"/>
</dbReference>
<keyword evidence="5 9" id="KW-0812">Transmembrane</keyword>
<evidence type="ECO:0000256" key="9">
    <source>
        <dbReference type="RuleBase" id="RU003640"/>
    </source>
</evidence>
<name>A0A343A621_9CUCU</name>
<comment type="function">
    <text evidence="9">Core subunit of the mitochondrial membrane respiratory chain NADH dehydrogenase (Complex I) which catalyzes electron transfer from NADH through the respiratory chain, using ubiquinone as an electron acceptor. Essential for the catalytic activity of complex I.</text>
</comment>
<gene>
    <name evidence="10" type="primary">nad3</name>
</gene>
<evidence type="ECO:0000256" key="3">
    <source>
        <dbReference type="ARBA" id="ARBA00021007"/>
    </source>
</evidence>
<comment type="catalytic activity">
    <reaction evidence="8 9">
        <text>a ubiquinone + NADH + 5 H(+)(in) = a ubiquinol + NAD(+) + 4 H(+)(out)</text>
        <dbReference type="Rhea" id="RHEA:29091"/>
        <dbReference type="Rhea" id="RHEA-COMP:9565"/>
        <dbReference type="Rhea" id="RHEA-COMP:9566"/>
        <dbReference type="ChEBI" id="CHEBI:15378"/>
        <dbReference type="ChEBI" id="CHEBI:16389"/>
        <dbReference type="ChEBI" id="CHEBI:17976"/>
        <dbReference type="ChEBI" id="CHEBI:57540"/>
        <dbReference type="ChEBI" id="CHEBI:57945"/>
        <dbReference type="EC" id="7.1.1.2"/>
    </reaction>
</comment>
<evidence type="ECO:0000256" key="6">
    <source>
        <dbReference type="ARBA" id="ARBA00022989"/>
    </source>
</evidence>
<dbReference type="PANTHER" id="PTHR11058">
    <property type="entry name" value="NADH-UBIQUINONE OXIDOREDUCTASE CHAIN 3"/>
    <property type="match status" value="1"/>
</dbReference>
<keyword evidence="4 9" id="KW-0813">Transport</keyword>
<keyword evidence="6 9" id="KW-1133">Transmembrane helix</keyword>
<evidence type="ECO:0000256" key="5">
    <source>
        <dbReference type="ARBA" id="ARBA00022692"/>
    </source>
</evidence>